<dbReference type="CDD" id="cd04731">
    <property type="entry name" value="HisF"/>
    <property type="match status" value="1"/>
</dbReference>
<evidence type="ECO:0000256" key="11">
    <source>
        <dbReference type="RuleBase" id="RU003657"/>
    </source>
</evidence>
<evidence type="ECO:0000313" key="13">
    <source>
        <dbReference type="Proteomes" id="UP000290283"/>
    </source>
</evidence>
<evidence type="ECO:0000256" key="9">
    <source>
        <dbReference type="ARBA" id="ARBA00030264"/>
    </source>
</evidence>
<dbReference type="InterPro" id="IPR006062">
    <property type="entry name" value="His_biosynth"/>
</dbReference>
<dbReference type="InterPro" id="IPR050064">
    <property type="entry name" value="IGPS_HisA/HisF"/>
</dbReference>
<proteinExistence type="inferred from homology"/>
<dbReference type="InterPro" id="IPR004651">
    <property type="entry name" value="HisF"/>
</dbReference>
<evidence type="ECO:0000256" key="8">
    <source>
        <dbReference type="ARBA" id="ARBA00025475"/>
    </source>
</evidence>
<evidence type="ECO:0000256" key="6">
    <source>
        <dbReference type="ARBA" id="ARBA00023102"/>
    </source>
</evidence>
<comment type="catalytic activity">
    <reaction evidence="10">
        <text>5-[(5-phospho-1-deoxy-D-ribulos-1-ylimino)methylamino]-1-(5-phospho-beta-D-ribosyl)imidazole-4-carboxamide + L-glutamine = D-erythro-1-(imidazol-4-yl)glycerol 3-phosphate + 5-amino-1-(5-phospho-beta-D-ribosyl)imidazole-4-carboxamide + L-glutamate + H(+)</text>
        <dbReference type="Rhea" id="RHEA:24793"/>
        <dbReference type="ChEBI" id="CHEBI:15378"/>
        <dbReference type="ChEBI" id="CHEBI:29985"/>
        <dbReference type="ChEBI" id="CHEBI:58278"/>
        <dbReference type="ChEBI" id="CHEBI:58359"/>
        <dbReference type="ChEBI" id="CHEBI:58475"/>
        <dbReference type="ChEBI" id="CHEBI:58525"/>
        <dbReference type="EC" id="4.3.2.10"/>
    </reaction>
</comment>
<accession>A0A4Q1K199</accession>
<dbReference type="EMBL" id="SBKO01000004">
    <property type="protein sequence ID" value="RXR17781.1"/>
    <property type="molecule type" value="Genomic_DNA"/>
</dbReference>
<dbReference type="InterPro" id="IPR011060">
    <property type="entry name" value="RibuloseP-bd_barrel"/>
</dbReference>
<evidence type="ECO:0000313" key="12">
    <source>
        <dbReference type="EMBL" id="RXR17781.1"/>
    </source>
</evidence>
<evidence type="ECO:0000256" key="1">
    <source>
        <dbReference type="ARBA" id="ARBA00005091"/>
    </source>
</evidence>
<evidence type="ECO:0000256" key="5">
    <source>
        <dbReference type="ARBA" id="ARBA00022605"/>
    </source>
</evidence>
<comment type="similarity">
    <text evidence="2 11">Belongs to the HisA/HisF family.</text>
</comment>
<dbReference type="AlphaFoldDB" id="A0A4Q1K199"/>
<reference evidence="13" key="1">
    <citation type="submission" date="2019-01" db="EMBL/GenBank/DDBJ databases">
        <title>Cytophagaceae bacterium strain CAR-16.</title>
        <authorList>
            <person name="Chen W.-M."/>
        </authorList>
    </citation>
    <scope>NUCLEOTIDE SEQUENCE [LARGE SCALE GENOMIC DNA]</scope>
    <source>
        <strain evidence="13">LLJ-11</strain>
    </source>
</reference>
<dbReference type="Pfam" id="PF00977">
    <property type="entry name" value="His_biosynth"/>
    <property type="match status" value="1"/>
</dbReference>
<name>A0A4Q1K199_9FLAO</name>
<dbReference type="RefSeq" id="WP_129436209.1">
    <property type="nucleotide sequence ID" value="NZ_SBKO01000004.1"/>
</dbReference>
<dbReference type="InterPro" id="IPR013785">
    <property type="entry name" value="Aldolase_TIM"/>
</dbReference>
<dbReference type="SUPFAM" id="SSF51366">
    <property type="entry name" value="Ribulose-phoshate binding barrel"/>
    <property type="match status" value="1"/>
</dbReference>
<evidence type="ECO:0000256" key="7">
    <source>
        <dbReference type="ARBA" id="ARBA00023239"/>
    </source>
</evidence>
<dbReference type="NCBIfam" id="NF038364">
    <property type="entry name" value="AglZ_HisF2_fam"/>
    <property type="match status" value="1"/>
</dbReference>
<protein>
    <recommendedName>
        <fullName evidence="4">imidazole glycerol-phosphate synthase</fullName>
        <ecNumber evidence="4">4.3.2.10</ecNumber>
    </recommendedName>
    <alternativeName>
        <fullName evidence="9">IGP synthase cyclase subunit</fullName>
    </alternativeName>
</protein>
<keyword evidence="13" id="KW-1185">Reference proteome</keyword>
<dbReference type="GO" id="GO:0000105">
    <property type="term" value="P:L-histidine biosynthetic process"/>
    <property type="evidence" value="ECO:0007669"/>
    <property type="project" value="UniProtKB-UniPathway"/>
</dbReference>
<comment type="function">
    <text evidence="8">IGPS catalyzes the conversion of PRFAR and glutamine to IGP, AICAR and glutamate. The HisF subunit catalyzes the cyclization activity that produces IGP and AICAR from PRFAR using the ammonia provided by the HisH subunit.</text>
</comment>
<comment type="subunit">
    <text evidence="3">Heterodimer of HisH and HisF.</text>
</comment>
<dbReference type="OrthoDB" id="9781903at2"/>
<sequence>MLRPRIIPSLLVHDNGLVKTVNFKNPKYVGDPINAVKIFNEKEVDELAVFDIDASVQGNEPNYALIEKLANQSRMPLCYGGGVKTVEQAQKIFGLGIEKIALSSAVIQNPSLITEIANRVGSQSVIVVIDVKKKLLGGYEVYIHNGKKATGVNPVKFAEEAQRLGAGEIIINSIDQDGVMKGYDMNLIDKMVENLTIPVTVLGGAGTLQDIKKVIDKHKIIGVAAGSLFVFKGVYKAVLINYPNKEEKEKLYS</sequence>
<evidence type="ECO:0000256" key="3">
    <source>
        <dbReference type="ARBA" id="ARBA00011152"/>
    </source>
</evidence>
<evidence type="ECO:0000256" key="4">
    <source>
        <dbReference type="ARBA" id="ARBA00012809"/>
    </source>
</evidence>
<dbReference type="GO" id="GO:0000107">
    <property type="term" value="F:imidazoleglycerol-phosphate synthase activity"/>
    <property type="evidence" value="ECO:0007669"/>
    <property type="project" value="InterPro"/>
</dbReference>
<dbReference type="PANTHER" id="PTHR21235">
    <property type="entry name" value="IMIDAZOLE GLYCEROL PHOSPHATE SYNTHASE SUBUNIT HISF/H IGP SYNTHASE SUBUNIT HISF/H"/>
    <property type="match status" value="1"/>
</dbReference>
<keyword evidence="7 12" id="KW-0456">Lyase</keyword>
<dbReference type="EC" id="4.3.2.10" evidence="4"/>
<dbReference type="UniPathway" id="UPA00031">
    <property type="reaction ID" value="UER00010"/>
</dbReference>
<gene>
    <name evidence="12" type="primary">hisF</name>
    <name evidence="12" type="ORF">EQG63_09870</name>
</gene>
<evidence type="ECO:0000256" key="10">
    <source>
        <dbReference type="ARBA" id="ARBA00047838"/>
    </source>
</evidence>
<comment type="pathway">
    <text evidence="1">Amino-acid biosynthesis; L-histidine biosynthesis; L-histidine from 5-phospho-alpha-D-ribose 1-diphosphate: step 5/9.</text>
</comment>
<dbReference type="PANTHER" id="PTHR21235:SF2">
    <property type="entry name" value="IMIDAZOLE GLYCEROL PHOSPHATE SYNTHASE HISHF"/>
    <property type="match status" value="1"/>
</dbReference>
<dbReference type="Gene3D" id="3.20.20.70">
    <property type="entry name" value="Aldolase class I"/>
    <property type="match status" value="1"/>
</dbReference>
<comment type="caution">
    <text evidence="12">The sequence shown here is derived from an EMBL/GenBank/DDBJ whole genome shotgun (WGS) entry which is preliminary data.</text>
</comment>
<dbReference type="GO" id="GO:0016829">
    <property type="term" value="F:lyase activity"/>
    <property type="evidence" value="ECO:0007669"/>
    <property type="project" value="UniProtKB-KW"/>
</dbReference>
<keyword evidence="5 11" id="KW-0028">Amino-acid biosynthesis</keyword>
<organism evidence="12 13">
    <name type="scientific">Flavobacterium amnicola</name>
    <dbReference type="NCBI Taxonomy" id="2506422"/>
    <lineage>
        <taxon>Bacteria</taxon>
        <taxon>Pseudomonadati</taxon>
        <taxon>Bacteroidota</taxon>
        <taxon>Flavobacteriia</taxon>
        <taxon>Flavobacteriales</taxon>
        <taxon>Flavobacteriaceae</taxon>
        <taxon>Flavobacterium</taxon>
    </lineage>
</organism>
<evidence type="ECO:0000256" key="2">
    <source>
        <dbReference type="ARBA" id="ARBA00009667"/>
    </source>
</evidence>
<keyword evidence="6 11" id="KW-0368">Histidine biosynthesis</keyword>
<dbReference type="Proteomes" id="UP000290283">
    <property type="component" value="Unassembled WGS sequence"/>
</dbReference>